<evidence type="ECO:0008006" key="3">
    <source>
        <dbReference type="Google" id="ProtNLM"/>
    </source>
</evidence>
<dbReference type="Gene3D" id="3.30.530.20">
    <property type="match status" value="1"/>
</dbReference>
<reference evidence="1 2" key="1">
    <citation type="submission" date="2019-06" db="EMBL/GenBank/DDBJ databases">
        <title>Genome sequencing of plant associated microbes to promote plant fitness in Sorghum bicolor and Oryza sativa.</title>
        <authorList>
            <person name="Coleman-Derr D."/>
        </authorList>
    </citation>
    <scope>NUCLEOTIDE SEQUENCE [LARGE SCALE GENOMIC DNA]</scope>
    <source>
        <strain evidence="1 2">KV-663</strain>
    </source>
</reference>
<sequence length="139" mass="15180">MIAASSMSSAAPERLWLVVSEVERWGERLPTFTSVRALEPWRAVGVGSRFEVRQPGLPSATYEMTAWEPGRSFTWVARSRGVVTTATHTVGASEGGSTVDLALDWSGPLAAVIRLLLGRKSQRMVESEATTMCQLAERE</sequence>
<dbReference type="AlphaFoldDB" id="A0A543HUS2"/>
<dbReference type="Proteomes" id="UP000316747">
    <property type="component" value="Unassembled WGS sequence"/>
</dbReference>
<dbReference type="InterPro" id="IPR019587">
    <property type="entry name" value="Polyketide_cyclase/dehydratase"/>
</dbReference>
<proteinExistence type="predicted"/>
<keyword evidence="2" id="KW-1185">Reference proteome</keyword>
<dbReference type="EMBL" id="VFPM01000002">
    <property type="protein sequence ID" value="TQM62024.1"/>
    <property type="molecule type" value="Genomic_DNA"/>
</dbReference>
<comment type="caution">
    <text evidence="1">The sequence shown here is derived from an EMBL/GenBank/DDBJ whole genome shotgun (WGS) entry which is preliminary data.</text>
</comment>
<gene>
    <name evidence="1" type="ORF">FBY41_2047</name>
</gene>
<name>A0A543HUS2_9MICO</name>
<organism evidence="1 2">
    <name type="scientific">Humibacillus xanthopallidus</name>
    <dbReference type="NCBI Taxonomy" id="412689"/>
    <lineage>
        <taxon>Bacteria</taxon>
        <taxon>Bacillati</taxon>
        <taxon>Actinomycetota</taxon>
        <taxon>Actinomycetes</taxon>
        <taxon>Micrococcales</taxon>
        <taxon>Intrasporangiaceae</taxon>
        <taxon>Humibacillus</taxon>
    </lineage>
</organism>
<accession>A0A543HUS2</accession>
<dbReference type="SUPFAM" id="SSF55961">
    <property type="entry name" value="Bet v1-like"/>
    <property type="match status" value="1"/>
</dbReference>
<evidence type="ECO:0000313" key="2">
    <source>
        <dbReference type="Proteomes" id="UP000316747"/>
    </source>
</evidence>
<evidence type="ECO:0000313" key="1">
    <source>
        <dbReference type="EMBL" id="TQM62024.1"/>
    </source>
</evidence>
<dbReference type="Pfam" id="PF10604">
    <property type="entry name" value="Polyketide_cyc2"/>
    <property type="match status" value="1"/>
</dbReference>
<protein>
    <recommendedName>
        <fullName evidence="3">Polyketide cyclase/dehydrase/lipid transport protein</fullName>
    </recommendedName>
</protein>
<dbReference type="RefSeq" id="WP_185749013.1">
    <property type="nucleotide sequence ID" value="NZ_VFPM01000002.1"/>
</dbReference>
<dbReference type="InterPro" id="IPR023393">
    <property type="entry name" value="START-like_dom_sf"/>
</dbReference>